<feature type="domain" description="Fatty acid hydroxylase" evidence="8">
    <location>
        <begin position="77"/>
        <end position="211"/>
    </location>
</feature>
<dbReference type="PANTHER" id="PTHR21624:SF1">
    <property type="entry name" value="ALKYLGLYCEROL MONOOXYGENASE"/>
    <property type="match status" value="1"/>
</dbReference>
<evidence type="ECO:0000256" key="3">
    <source>
        <dbReference type="ARBA" id="ARBA00022989"/>
    </source>
</evidence>
<evidence type="ECO:0000256" key="4">
    <source>
        <dbReference type="ARBA" id="ARBA00023002"/>
    </source>
</evidence>
<dbReference type="GO" id="GO:0008610">
    <property type="term" value="P:lipid biosynthetic process"/>
    <property type="evidence" value="ECO:0007669"/>
    <property type="project" value="InterPro"/>
</dbReference>
<dbReference type="GO" id="GO:0016020">
    <property type="term" value="C:membrane"/>
    <property type="evidence" value="ECO:0007669"/>
    <property type="project" value="GOC"/>
</dbReference>
<keyword evidence="5" id="KW-0443">Lipid metabolism</keyword>
<evidence type="ECO:0000313" key="10">
    <source>
        <dbReference type="Proteomes" id="UP000294562"/>
    </source>
</evidence>
<proteinExistence type="predicted"/>
<sequence>MSEAAMIGVFFVVFGFFEYVHPAQAGQGLTGRVRNICYGALVLGVGATISAWVFYLLPLSPRLRDETGVLATLVYAVAYVLAADLMFYWYHRAQHRFRSMWALHELHHSDSELNVLSSYRTYWLDYPIQTLVIHAPVLFILGYHPKGLVLAAALATFFLMFSHANWHLSLGRLTTVVVGPQLHRIHHSNLPNHRDKNFAQVFPVFDILFGTYYAPQTSEFPPTGTPTLTSDAAFARTLLRPFKIWTDMVRPRF</sequence>
<name>A0A4R6ASA1_9RHOB</name>
<reference evidence="9 10" key="1">
    <citation type="submission" date="2019-03" db="EMBL/GenBank/DDBJ databases">
        <title>Rhodobacteraceae bacterium SM1902, a new member of the family Rhodobacteraceae isolated from Yantai.</title>
        <authorList>
            <person name="Sun Y."/>
        </authorList>
    </citation>
    <scope>NUCLEOTIDE SEQUENCE [LARGE SCALE GENOMIC DNA]</scope>
    <source>
        <strain evidence="9 10">SM1902</strain>
    </source>
</reference>
<feature type="transmembrane region" description="Helical" evidence="7">
    <location>
        <begin position="35"/>
        <end position="57"/>
    </location>
</feature>
<feature type="transmembrane region" description="Helical" evidence="7">
    <location>
        <begin position="69"/>
        <end position="90"/>
    </location>
</feature>
<evidence type="ECO:0000313" key="9">
    <source>
        <dbReference type="EMBL" id="TDL86847.1"/>
    </source>
</evidence>
<dbReference type="Pfam" id="PF04116">
    <property type="entry name" value="FA_hydroxylase"/>
    <property type="match status" value="1"/>
</dbReference>
<keyword evidence="6 7" id="KW-0472">Membrane</keyword>
<feature type="transmembrane region" description="Helical" evidence="7">
    <location>
        <begin position="148"/>
        <end position="166"/>
    </location>
</feature>
<dbReference type="GO" id="GO:0006643">
    <property type="term" value="P:membrane lipid metabolic process"/>
    <property type="evidence" value="ECO:0007669"/>
    <property type="project" value="TreeGrafter"/>
</dbReference>
<keyword evidence="2 7" id="KW-0812">Transmembrane</keyword>
<dbReference type="AlphaFoldDB" id="A0A4R6ASA1"/>
<accession>A0A4R6ASA1</accession>
<dbReference type="EMBL" id="SMZO01000028">
    <property type="protein sequence ID" value="TDL86847.1"/>
    <property type="molecule type" value="Genomic_DNA"/>
</dbReference>
<dbReference type="GO" id="GO:0050479">
    <property type="term" value="F:glyceryl-ether monooxygenase activity"/>
    <property type="evidence" value="ECO:0007669"/>
    <property type="project" value="TreeGrafter"/>
</dbReference>
<organism evidence="9 10">
    <name type="scientific">Meridianimarinicoccus aquatilis</name>
    <dbReference type="NCBI Taxonomy" id="2552766"/>
    <lineage>
        <taxon>Bacteria</taxon>
        <taxon>Pseudomonadati</taxon>
        <taxon>Pseudomonadota</taxon>
        <taxon>Alphaproteobacteria</taxon>
        <taxon>Rhodobacterales</taxon>
        <taxon>Paracoccaceae</taxon>
        <taxon>Meridianimarinicoccus</taxon>
    </lineage>
</organism>
<evidence type="ECO:0000259" key="8">
    <source>
        <dbReference type="Pfam" id="PF04116"/>
    </source>
</evidence>
<keyword evidence="10" id="KW-1185">Reference proteome</keyword>
<dbReference type="InterPro" id="IPR051689">
    <property type="entry name" value="Sterol_desaturase/TMEM195"/>
</dbReference>
<dbReference type="InterPro" id="IPR006694">
    <property type="entry name" value="Fatty_acid_hydroxylase"/>
</dbReference>
<protein>
    <submittedName>
        <fullName evidence="9">Sterol desaturase family protein</fullName>
    </submittedName>
</protein>
<keyword evidence="3 7" id="KW-1133">Transmembrane helix</keyword>
<comment type="caution">
    <text evidence="9">The sequence shown here is derived from an EMBL/GenBank/DDBJ whole genome shotgun (WGS) entry which is preliminary data.</text>
</comment>
<dbReference type="PANTHER" id="PTHR21624">
    <property type="entry name" value="STEROL DESATURASE-RELATED PROTEIN"/>
    <property type="match status" value="1"/>
</dbReference>
<dbReference type="Proteomes" id="UP000294562">
    <property type="component" value="Unassembled WGS sequence"/>
</dbReference>
<dbReference type="GO" id="GO:0012505">
    <property type="term" value="C:endomembrane system"/>
    <property type="evidence" value="ECO:0007669"/>
    <property type="project" value="UniProtKB-SubCell"/>
</dbReference>
<evidence type="ECO:0000256" key="5">
    <source>
        <dbReference type="ARBA" id="ARBA00023098"/>
    </source>
</evidence>
<dbReference type="OrthoDB" id="9770329at2"/>
<evidence type="ECO:0000256" key="6">
    <source>
        <dbReference type="ARBA" id="ARBA00023136"/>
    </source>
</evidence>
<evidence type="ECO:0000256" key="1">
    <source>
        <dbReference type="ARBA" id="ARBA00004127"/>
    </source>
</evidence>
<gene>
    <name evidence="9" type="ORF">E2L05_12625</name>
</gene>
<dbReference type="RefSeq" id="WP_133343267.1">
    <property type="nucleotide sequence ID" value="NZ_SMZO01000028.1"/>
</dbReference>
<keyword evidence="4" id="KW-0560">Oxidoreductase</keyword>
<comment type="subcellular location">
    <subcellularLocation>
        <location evidence="1">Endomembrane system</location>
        <topology evidence="1">Multi-pass membrane protein</topology>
    </subcellularLocation>
</comment>
<evidence type="ECO:0000256" key="2">
    <source>
        <dbReference type="ARBA" id="ARBA00022692"/>
    </source>
</evidence>
<evidence type="ECO:0000256" key="7">
    <source>
        <dbReference type="SAM" id="Phobius"/>
    </source>
</evidence>
<dbReference type="GO" id="GO:0005506">
    <property type="term" value="F:iron ion binding"/>
    <property type="evidence" value="ECO:0007669"/>
    <property type="project" value="InterPro"/>
</dbReference>